<name>A0A9D4CV23_DREPO</name>
<feature type="transmembrane region" description="Helical" evidence="9">
    <location>
        <begin position="85"/>
        <end position="107"/>
    </location>
</feature>
<feature type="transmembrane region" description="Helical" evidence="9">
    <location>
        <begin position="12"/>
        <end position="37"/>
    </location>
</feature>
<feature type="domain" description="G-protein coupled receptors family 1 profile" evidence="10">
    <location>
        <begin position="28"/>
        <end position="207"/>
    </location>
</feature>
<evidence type="ECO:0000256" key="5">
    <source>
        <dbReference type="ARBA" id="ARBA00023136"/>
    </source>
</evidence>
<dbReference type="Proteomes" id="UP000828390">
    <property type="component" value="Unassembled WGS sequence"/>
</dbReference>
<keyword evidence="5 9" id="KW-0472">Membrane</keyword>
<dbReference type="PROSITE" id="PS50262">
    <property type="entry name" value="G_PROTEIN_RECEP_F1_2"/>
    <property type="match status" value="1"/>
</dbReference>
<evidence type="ECO:0000256" key="8">
    <source>
        <dbReference type="RuleBase" id="RU000688"/>
    </source>
</evidence>
<keyword evidence="3 9" id="KW-1133">Transmembrane helix</keyword>
<evidence type="ECO:0000256" key="4">
    <source>
        <dbReference type="ARBA" id="ARBA00023040"/>
    </source>
</evidence>
<comment type="similarity">
    <text evidence="8">Belongs to the G-protein coupled receptor 1 family.</text>
</comment>
<dbReference type="PROSITE" id="PS00237">
    <property type="entry name" value="G_PROTEIN_RECEP_F1_1"/>
    <property type="match status" value="1"/>
</dbReference>
<accession>A0A9D4CV23</accession>
<dbReference type="AlphaFoldDB" id="A0A9D4CV23"/>
<gene>
    <name evidence="11" type="ORF">DPMN_056774</name>
</gene>
<keyword evidence="7 8" id="KW-0807">Transducer</keyword>
<evidence type="ECO:0000313" key="11">
    <source>
        <dbReference type="EMBL" id="KAH3730778.1"/>
    </source>
</evidence>
<dbReference type="InterPro" id="IPR000276">
    <property type="entry name" value="GPCR_Rhodpsn"/>
</dbReference>
<feature type="transmembrane region" description="Helical" evidence="9">
    <location>
        <begin position="49"/>
        <end position="79"/>
    </location>
</feature>
<proteinExistence type="inferred from homology"/>
<dbReference type="Pfam" id="PF00001">
    <property type="entry name" value="7tm_1"/>
    <property type="match status" value="1"/>
</dbReference>
<evidence type="ECO:0000256" key="7">
    <source>
        <dbReference type="ARBA" id="ARBA00023224"/>
    </source>
</evidence>
<dbReference type="PANTHER" id="PTHR24240">
    <property type="entry name" value="OPSIN"/>
    <property type="match status" value="1"/>
</dbReference>
<evidence type="ECO:0000259" key="10">
    <source>
        <dbReference type="PROSITE" id="PS50262"/>
    </source>
</evidence>
<reference evidence="11" key="1">
    <citation type="journal article" date="2019" name="bioRxiv">
        <title>The Genome of the Zebra Mussel, Dreissena polymorpha: A Resource for Invasive Species Research.</title>
        <authorList>
            <person name="McCartney M.A."/>
            <person name="Auch B."/>
            <person name="Kono T."/>
            <person name="Mallez S."/>
            <person name="Zhang Y."/>
            <person name="Obille A."/>
            <person name="Becker A."/>
            <person name="Abrahante J.E."/>
            <person name="Garbe J."/>
            <person name="Badalamenti J.P."/>
            <person name="Herman A."/>
            <person name="Mangelson H."/>
            <person name="Liachko I."/>
            <person name="Sullivan S."/>
            <person name="Sone E.D."/>
            <person name="Koren S."/>
            <person name="Silverstein K.A.T."/>
            <person name="Beckman K.B."/>
            <person name="Gohl D.M."/>
        </authorList>
    </citation>
    <scope>NUCLEOTIDE SEQUENCE</scope>
    <source>
        <strain evidence="11">Duluth1</strain>
        <tissue evidence="11">Whole animal</tissue>
    </source>
</reference>
<feature type="transmembrane region" description="Helical" evidence="9">
    <location>
        <begin position="127"/>
        <end position="149"/>
    </location>
</feature>
<comment type="subcellular location">
    <subcellularLocation>
        <location evidence="1">Membrane</location>
        <topology evidence="1">Multi-pass membrane protein</topology>
    </subcellularLocation>
</comment>
<evidence type="ECO:0000256" key="9">
    <source>
        <dbReference type="SAM" id="Phobius"/>
    </source>
</evidence>
<dbReference type="Gene3D" id="1.20.1070.10">
    <property type="entry name" value="Rhodopsin 7-helix transmembrane proteins"/>
    <property type="match status" value="1"/>
</dbReference>
<dbReference type="InterPro" id="IPR050125">
    <property type="entry name" value="GPCR_opsins"/>
</dbReference>
<dbReference type="SUPFAM" id="SSF81321">
    <property type="entry name" value="Family A G protein-coupled receptor-like"/>
    <property type="match status" value="1"/>
</dbReference>
<protein>
    <recommendedName>
        <fullName evidence="10">G-protein coupled receptors family 1 profile domain-containing protein</fullName>
    </recommendedName>
</protein>
<dbReference type="EMBL" id="JAIWYP010000012">
    <property type="protein sequence ID" value="KAH3730778.1"/>
    <property type="molecule type" value="Genomic_DNA"/>
</dbReference>
<evidence type="ECO:0000256" key="3">
    <source>
        <dbReference type="ARBA" id="ARBA00022989"/>
    </source>
</evidence>
<dbReference type="InterPro" id="IPR017452">
    <property type="entry name" value="GPCR_Rhodpsn_7TM"/>
</dbReference>
<evidence type="ECO:0000256" key="1">
    <source>
        <dbReference type="ARBA" id="ARBA00004141"/>
    </source>
</evidence>
<keyword evidence="6 8" id="KW-0675">Receptor</keyword>
<organism evidence="11 12">
    <name type="scientific">Dreissena polymorpha</name>
    <name type="common">Zebra mussel</name>
    <name type="synonym">Mytilus polymorpha</name>
    <dbReference type="NCBI Taxonomy" id="45954"/>
    <lineage>
        <taxon>Eukaryota</taxon>
        <taxon>Metazoa</taxon>
        <taxon>Spiralia</taxon>
        <taxon>Lophotrochozoa</taxon>
        <taxon>Mollusca</taxon>
        <taxon>Bivalvia</taxon>
        <taxon>Autobranchia</taxon>
        <taxon>Heteroconchia</taxon>
        <taxon>Euheterodonta</taxon>
        <taxon>Imparidentia</taxon>
        <taxon>Neoheterodontei</taxon>
        <taxon>Myida</taxon>
        <taxon>Dreissenoidea</taxon>
        <taxon>Dreissenidae</taxon>
        <taxon>Dreissena</taxon>
    </lineage>
</organism>
<comment type="caution">
    <text evidence="11">The sequence shown here is derived from an EMBL/GenBank/DDBJ whole genome shotgun (WGS) entry which is preliminary data.</text>
</comment>
<keyword evidence="4 8" id="KW-0297">G-protein coupled receptor</keyword>
<keyword evidence="12" id="KW-1185">Reference proteome</keyword>
<keyword evidence="2 8" id="KW-0812">Transmembrane</keyword>
<sequence>MPSNVEASVAQVTVGTVFLILMVIAALVNLSVVMTFYCRSRLHTPTNVLIIGCVFFDVVGVFIGFPFVIVSCFSGHWYFGEEWCKVYGVLMATVGAANISILTAIAVHRYFVMLHRARARSFTNEKAIIVIVVCIGHGLLSGLLPIIGWGNITREPSGLTCGPDWTNTNMSIRSYNVSFMVVNGLVPLGIICACYTQILIKVSMFIS</sequence>
<feature type="transmembrane region" description="Helical" evidence="9">
    <location>
        <begin position="177"/>
        <end position="200"/>
    </location>
</feature>
<evidence type="ECO:0000313" key="12">
    <source>
        <dbReference type="Proteomes" id="UP000828390"/>
    </source>
</evidence>
<evidence type="ECO:0000256" key="6">
    <source>
        <dbReference type="ARBA" id="ARBA00023170"/>
    </source>
</evidence>
<dbReference type="PRINTS" id="PR00237">
    <property type="entry name" value="GPCRRHODOPSN"/>
</dbReference>
<evidence type="ECO:0000256" key="2">
    <source>
        <dbReference type="ARBA" id="ARBA00022692"/>
    </source>
</evidence>
<reference evidence="11" key="2">
    <citation type="submission" date="2020-11" db="EMBL/GenBank/DDBJ databases">
        <authorList>
            <person name="McCartney M.A."/>
            <person name="Auch B."/>
            <person name="Kono T."/>
            <person name="Mallez S."/>
            <person name="Becker A."/>
            <person name="Gohl D.M."/>
            <person name="Silverstein K.A.T."/>
            <person name="Koren S."/>
            <person name="Bechman K.B."/>
            <person name="Herman A."/>
            <person name="Abrahante J.E."/>
            <person name="Garbe J."/>
        </authorList>
    </citation>
    <scope>NUCLEOTIDE SEQUENCE</scope>
    <source>
        <strain evidence="11">Duluth1</strain>
        <tissue evidence="11">Whole animal</tissue>
    </source>
</reference>
<dbReference type="GO" id="GO:0016020">
    <property type="term" value="C:membrane"/>
    <property type="evidence" value="ECO:0007669"/>
    <property type="project" value="UniProtKB-SubCell"/>
</dbReference>
<dbReference type="GO" id="GO:0004930">
    <property type="term" value="F:G protein-coupled receptor activity"/>
    <property type="evidence" value="ECO:0007669"/>
    <property type="project" value="UniProtKB-KW"/>
</dbReference>